<keyword evidence="2" id="KW-0479">Metal-binding</keyword>
<dbReference type="SUPFAM" id="SSF49503">
    <property type="entry name" value="Cupredoxins"/>
    <property type="match status" value="6"/>
</dbReference>
<feature type="domain" description="Plastocyanin-like" evidence="8">
    <location>
        <begin position="683"/>
        <end position="783"/>
    </location>
</feature>
<evidence type="ECO:0000256" key="3">
    <source>
        <dbReference type="ARBA" id="ARBA00023002"/>
    </source>
</evidence>
<dbReference type="GO" id="GO:0016491">
    <property type="term" value="F:oxidoreductase activity"/>
    <property type="evidence" value="ECO:0007669"/>
    <property type="project" value="UniProtKB-KW"/>
</dbReference>
<evidence type="ECO:0000256" key="4">
    <source>
        <dbReference type="SAM" id="MobiDB-lite"/>
    </source>
</evidence>
<name>A0A421GDA0_9STRA</name>
<keyword evidence="5" id="KW-0812">Transmembrane</keyword>
<keyword evidence="11" id="KW-1185">Reference proteome</keyword>
<dbReference type="STRING" id="325452.A0A421GDA0"/>
<evidence type="ECO:0000313" key="11">
    <source>
        <dbReference type="Proteomes" id="UP000285624"/>
    </source>
</evidence>
<dbReference type="InterPro" id="IPR011707">
    <property type="entry name" value="Cu-oxidase-like_N"/>
</dbReference>
<evidence type="ECO:0000259" key="7">
    <source>
        <dbReference type="Pfam" id="PF07731"/>
    </source>
</evidence>
<evidence type="ECO:0000256" key="2">
    <source>
        <dbReference type="ARBA" id="ARBA00022723"/>
    </source>
</evidence>
<dbReference type="Pfam" id="PF07732">
    <property type="entry name" value="Cu-oxidase_3"/>
    <property type="match status" value="2"/>
</dbReference>
<dbReference type="InterPro" id="IPR001117">
    <property type="entry name" value="Cu-oxidase_2nd"/>
</dbReference>
<evidence type="ECO:0000313" key="10">
    <source>
        <dbReference type="EMBL" id="RLN74083.1"/>
    </source>
</evidence>
<dbReference type="FunFam" id="2.60.40.420:FF:000045">
    <property type="entry name" value="Laccase 2"/>
    <property type="match status" value="1"/>
</dbReference>
<dbReference type="InterPro" id="IPR002355">
    <property type="entry name" value="Cu_oxidase_Cu_BS"/>
</dbReference>
<feature type="domain" description="Plastocyanin-like" evidence="6">
    <location>
        <begin position="255"/>
        <end position="413"/>
    </location>
</feature>
<proteinExistence type="inferred from homology"/>
<evidence type="ECO:0000313" key="12">
    <source>
        <dbReference type="Proteomes" id="UP000285883"/>
    </source>
</evidence>
<feature type="region of interest" description="Disordered" evidence="4">
    <location>
        <begin position="593"/>
        <end position="615"/>
    </location>
</feature>
<sequence>MPFTSVKLSLLIVIEMVHPSTVSLIFEWVVFRYLGKISFSVYLLHVFVIYIKPIEEQVNYYDRTISEFGLVILLATASYYLVEYPSQLVAQRLSRVFTRLALYDHYQLLSISAVADVVAYDWRLTSIMTAFDGVLLETLGINDKPSNEAVIDIALGQEIEVRVTNELSEPSCLHWHGMKQLGTQEMDGMSGITQCVIEPNSTAVYRYAPDKAGTFWWHSHHKTQYSFGLRGPLIVRAPENELRAVEKEIDSEYIIQLTDIYHAQPPPGPVLWDTIAINNLGRFDCTAATINNLTECDPDQPLSSFGFQEGKKYLLRVTNMAAMAPFEFSIDGHDFQVIAADAEPVMPSQLINSITINIGQRYDIIVEAKKDTQEASSFWVRAKGLTGLPWITRTGNTGSAGFNDEGLAIIRYDSTSTAEPTSQPHEDTVTVGEFDFTPVSPVQLPSTPSDRSLVQFSINPAVGGIVSLDGGEYNPLVIPDEPPLLSIASGLSTSDLPATTNARAIKYGDHIEVVLVNEMSEQHPFHLHSHVPWVVGSGYASIEQIQKNTLPPSKLQGAMVRDVYTVPGCNTDDDGLCVDVGYVVLRFTADNPGVKPNPKDPMSDEVSEESANSGGAHSDICLLQLKPRFSTPYPLYRPPKVPMGLLTSLALFLLAINQASAAIARYYWNITHFNSTAFDGVMTPGYGINNEPTKLHPIEVTLGDEVEVHVTNQLTEQTCIHWHGMRQFGTQEMDGVSGITQCQIQPNVTAIYRFTPDKCGSFWFHGHEEVQYAFGLRGPLIVHCPYDQLQSWEKDIYKEYTVLITDWYHEVPVGAPIWDSVLINNVGRYNCTVAEAAGKECVAGQPLPRFQFVAGKKYLIRLINTSAMSAFKVSIDGHSFQVIAVDGDQLQPSTTVNSVFLNVAQRADILVQAKTAPSQSQVSQRKTPLGSFWLRVNSLYGLPWTALPVDQMPEGFNPDALAIIDYQSGATADPTSSKWTTEVSIGEFDYKPLNPVVLPTVPDQRMVVEFTLAVLPANPDSFLGYMAIDQREFISLVIPEHPPLFTIAQGAATKDLPTSANAVKLKHNDHVEVVVVNETPDQHPIHLHAHSPWIVGSGHASRQAILDNNLTALRLNDPMQHDVFTVPECLTDNNGTCTDLGYVVFRLTADNPGVWIMHCHIDWHFVLGLAMLFVEAEDVLHKLGLAEFSSNMLSVCNGAGNFTI</sequence>
<dbReference type="InterPro" id="IPR045087">
    <property type="entry name" value="Cu-oxidase_fam"/>
</dbReference>
<dbReference type="GO" id="GO:0005507">
    <property type="term" value="F:copper ion binding"/>
    <property type="evidence" value="ECO:0007669"/>
    <property type="project" value="InterPro"/>
</dbReference>
<keyword evidence="3" id="KW-0560">Oxidoreductase</keyword>
<feature type="domain" description="Plastocyanin-like" evidence="6">
    <location>
        <begin position="799"/>
        <end position="917"/>
    </location>
</feature>
<keyword evidence="5" id="KW-1133">Transmembrane helix</keyword>
<feature type="domain" description="Plastocyanin-like" evidence="8">
    <location>
        <begin position="138"/>
        <end position="239"/>
    </location>
</feature>
<dbReference type="PANTHER" id="PTHR11709:SF511">
    <property type="entry name" value="LACCASE"/>
    <property type="match status" value="1"/>
</dbReference>
<dbReference type="Gene3D" id="2.60.40.420">
    <property type="entry name" value="Cupredoxins - blue copper proteins"/>
    <property type="match status" value="6"/>
</dbReference>
<evidence type="ECO:0008006" key="13">
    <source>
        <dbReference type="Google" id="ProtNLM"/>
    </source>
</evidence>
<dbReference type="Pfam" id="PF00394">
    <property type="entry name" value="Cu-oxidase"/>
    <property type="match status" value="2"/>
</dbReference>
<comment type="caution">
    <text evidence="10">The sequence shown here is derived from an EMBL/GenBank/DDBJ whole genome shotgun (WGS) entry which is preliminary data.</text>
</comment>
<dbReference type="Proteomes" id="UP000285624">
    <property type="component" value="Unassembled WGS sequence"/>
</dbReference>
<dbReference type="PROSITE" id="PS00080">
    <property type="entry name" value="MULTICOPPER_OXIDASE2"/>
    <property type="match status" value="1"/>
</dbReference>
<evidence type="ECO:0000256" key="1">
    <source>
        <dbReference type="ARBA" id="ARBA00010609"/>
    </source>
</evidence>
<keyword evidence="5" id="KW-0472">Membrane</keyword>
<accession>A0A421GDA0</accession>
<evidence type="ECO:0000313" key="9">
    <source>
        <dbReference type="EMBL" id="RLN32541.1"/>
    </source>
</evidence>
<feature type="domain" description="Plastocyanin-like" evidence="7">
    <location>
        <begin position="1040"/>
        <end position="1177"/>
    </location>
</feature>
<feature type="domain" description="Plastocyanin-like" evidence="7">
    <location>
        <begin position="494"/>
        <end position="594"/>
    </location>
</feature>
<feature type="transmembrane region" description="Helical" evidence="5">
    <location>
        <begin position="63"/>
        <end position="82"/>
    </location>
</feature>
<dbReference type="InterPro" id="IPR011706">
    <property type="entry name" value="Cu-oxidase_C"/>
</dbReference>
<dbReference type="AlphaFoldDB" id="A0A421GDA0"/>
<dbReference type="Pfam" id="PF07731">
    <property type="entry name" value="Cu-oxidase_2"/>
    <property type="match status" value="2"/>
</dbReference>
<dbReference type="CDD" id="cd04206">
    <property type="entry name" value="CuRO_1_LCC_like"/>
    <property type="match status" value="1"/>
</dbReference>
<comment type="similarity">
    <text evidence="1">Belongs to the multicopper oxidase family.</text>
</comment>
<evidence type="ECO:0000259" key="8">
    <source>
        <dbReference type="Pfam" id="PF07732"/>
    </source>
</evidence>
<organism evidence="10 11">
    <name type="scientific">Phytophthora kernoviae</name>
    <dbReference type="NCBI Taxonomy" id="325452"/>
    <lineage>
        <taxon>Eukaryota</taxon>
        <taxon>Sar</taxon>
        <taxon>Stramenopiles</taxon>
        <taxon>Oomycota</taxon>
        <taxon>Peronosporomycetes</taxon>
        <taxon>Peronosporales</taxon>
        <taxon>Peronosporaceae</taxon>
        <taxon>Phytophthora</taxon>
    </lineage>
</organism>
<dbReference type="PANTHER" id="PTHR11709">
    <property type="entry name" value="MULTI-COPPER OXIDASE"/>
    <property type="match status" value="1"/>
</dbReference>
<protein>
    <recommendedName>
        <fullName evidence="13">Multicopper oxidase</fullName>
    </recommendedName>
</protein>
<reference evidence="11 12" key="1">
    <citation type="submission" date="2018-07" db="EMBL/GenBank/DDBJ databases">
        <title>Genome sequencing of oomycete isolates from Chile give support for New Zealand origin for Phytophthora kernoviae and make available the first Nothophytophthora sp. genome.</title>
        <authorList>
            <person name="Studholme D.J."/>
            <person name="Sanfuentes E."/>
            <person name="Panda P."/>
            <person name="Hill R."/>
            <person name="Sambles C."/>
            <person name="Grant M."/>
            <person name="Williams N.M."/>
            <person name="Mcdougal R.L."/>
        </authorList>
    </citation>
    <scope>NUCLEOTIDE SEQUENCE [LARGE SCALE GENOMIC DNA]</scope>
    <source>
        <strain evidence="9">Chile2</strain>
        <strain evidence="10">Chile4</strain>
    </source>
</reference>
<evidence type="ECO:0000256" key="5">
    <source>
        <dbReference type="SAM" id="Phobius"/>
    </source>
</evidence>
<feature type="transmembrane region" description="Helical" evidence="5">
    <location>
        <begin position="33"/>
        <end position="51"/>
    </location>
</feature>
<dbReference type="Proteomes" id="UP000285883">
    <property type="component" value="Unassembled WGS sequence"/>
</dbReference>
<dbReference type="CDD" id="cd04207">
    <property type="entry name" value="CuRO_3_LCC_like"/>
    <property type="match status" value="1"/>
</dbReference>
<dbReference type="EMBL" id="MAYM02000798">
    <property type="protein sequence ID" value="RLN32541.1"/>
    <property type="molecule type" value="Genomic_DNA"/>
</dbReference>
<evidence type="ECO:0000259" key="6">
    <source>
        <dbReference type="Pfam" id="PF00394"/>
    </source>
</evidence>
<gene>
    <name evidence="9" type="ORF">BBI17_009114</name>
    <name evidence="10" type="ORF">BBO99_00009109</name>
</gene>
<dbReference type="EMBL" id="MBDN02000616">
    <property type="protein sequence ID" value="RLN74083.1"/>
    <property type="molecule type" value="Genomic_DNA"/>
</dbReference>
<dbReference type="InterPro" id="IPR008972">
    <property type="entry name" value="Cupredoxin"/>
</dbReference>